<dbReference type="InterPro" id="IPR011704">
    <property type="entry name" value="ATPase_dyneun-rel_AAA"/>
</dbReference>
<sequence length="1058" mass="123185">MINDKIFIGPPGTGKTFKAKYSAICIIWEYLQENSVDLGNKTRYYDPNNFCEDSFNYVQNHFLSDNGNSLIKLISMHDGMTSSDLLFGISLQTTNGHTSFQNIEKTVVELISILNNEDKVAILILDDINRVDTSNVLGELLYAFSHKGDEITLSNGKRISVPHNLHIFMTMNEVFPMFNLDISLVNTFELEYLRNNEMQLIKSINNWIFKYYYFTCLSDEDINIIIKSKKLIIEKLDEMRNDGNIIKDEFLKLLKIDINSYFNEQNLDILEYCVQTNENSHYFCEDDIKKPRKYRDVIQAANLIFTIYKKYYSQYKATSIHANSLKVSALSEWQKYNNFISSRISIDYRAQIDLFHLGMAYFLPHNNVSLYEAKSMIIHQIRGQVIPLIKQYIYDGILENGDIPSYDVTSTRYQLTDMFDDKILINKKYKYADQFDKGIRNGSFDDLRNPENRSHRYNPHYSLVFSIIETIVNSHLISYWQLMDLLCNDFNIIRKQSNDSIHHYDGGLLAEKSIAATILAGDNARGNETLKAYTESLHKFKYKGKEYLLFSKYSFPRRNLNYSTEECREKEITLNRRDSYLIVKVLIYDYFLQYKSNINGYLNENDQINSSIKNELASTASKIDQTLLKIDSIEWHGDDINERLCNLYKDITSLDLWKDMKNRNLKGVYMGLNNNYQAIMDATGIHQIILQGPPGTSKTYGAKKFLAEKLNIVDTDGKWKQEILEKNRLISKDDKYELPDTSTNLFWDIIQFHPSYTYEDFVRGITVKTKNKDSKLKGRLFSNDSNSNYEIELDNSSSLYYDTVNKVLGKIAQIAQENPNNNFYLIIDEINRANLATVFGELIYALEYRDGKGVSTPYIVNGSPNIIVPNNLYIIGTMNTADKSIASIDYAIRRRFLFFPILPNIVTVYDNVEKNIDSIELKLFYLTEKYFDAYYNKDDYNIDDIKIGHTFFLRKQMCGQDNDFQNQMKLRFIYQVLPVMKEYLNDGILTNERNVDAFSENESDTLDEYLTTFEKLLKTSDYSKVEKLYNDFLSILNTNNSALNSLIKSEIESRNNSD</sequence>
<dbReference type="PANTHER" id="PTHR37291">
    <property type="entry name" value="5-METHYLCYTOSINE-SPECIFIC RESTRICTION ENZYME B"/>
    <property type="match status" value="1"/>
</dbReference>
<dbReference type="Pfam" id="PF07728">
    <property type="entry name" value="AAA_5"/>
    <property type="match status" value="2"/>
</dbReference>
<dbReference type="PANTHER" id="PTHR37291:SF1">
    <property type="entry name" value="TYPE IV METHYL-DIRECTED RESTRICTION ENZYME ECOKMCRB SUBUNIT"/>
    <property type="match status" value="1"/>
</dbReference>
<dbReference type="InterPro" id="IPR052934">
    <property type="entry name" value="Methyl-DNA_Rec/Restrict_Enz"/>
</dbReference>
<dbReference type="AlphaFoldDB" id="A0A6N7VGR7"/>
<evidence type="ECO:0000313" key="2">
    <source>
        <dbReference type="EMBL" id="MSS56228.1"/>
    </source>
</evidence>
<keyword evidence="3" id="KW-1185">Reference proteome</keyword>
<dbReference type="InterPro" id="IPR027417">
    <property type="entry name" value="P-loop_NTPase"/>
</dbReference>
<dbReference type="EMBL" id="VUMR01000018">
    <property type="protein sequence ID" value="MSS56228.1"/>
    <property type="molecule type" value="Genomic_DNA"/>
</dbReference>
<name>A0A6N7VGR7_9FIRM</name>
<dbReference type="SUPFAM" id="SSF52540">
    <property type="entry name" value="P-loop containing nucleoside triphosphate hydrolases"/>
    <property type="match status" value="2"/>
</dbReference>
<feature type="domain" description="ATPase dynein-related AAA" evidence="1">
    <location>
        <begin position="748"/>
        <end position="896"/>
    </location>
</feature>
<dbReference type="Proteomes" id="UP000434241">
    <property type="component" value="Unassembled WGS sequence"/>
</dbReference>
<proteinExistence type="predicted"/>
<evidence type="ECO:0000259" key="1">
    <source>
        <dbReference type="Pfam" id="PF07728"/>
    </source>
</evidence>
<gene>
    <name evidence="2" type="ORF">FYJ55_04815</name>
</gene>
<organism evidence="2 3">
    <name type="scientific">Holdemanella porci</name>
    <dbReference type="NCBI Taxonomy" id="2652276"/>
    <lineage>
        <taxon>Bacteria</taxon>
        <taxon>Bacillati</taxon>
        <taxon>Bacillota</taxon>
        <taxon>Erysipelotrichia</taxon>
        <taxon>Erysipelotrichales</taxon>
        <taxon>Erysipelotrichaceae</taxon>
        <taxon>Holdemanella</taxon>
    </lineage>
</organism>
<dbReference type="GO" id="GO:0016887">
    <property type="term" value="F:ATP hydrolysis activity"/>
    <property type="evidence" value="ECO:0007669"/>
    <property type="project" value="InterPro"/>
</dbReference>
<dbReference type="RefSeq" id="WP_154555875.1">
    <property type="nucleotide sequence ID" value="NZ_VUMR01000018.1"/>
</dbReference>
<reference evidence="2 3" key="1">
    <citation type="submission" date="2019-08" db="EMBL/GenBank/DDBJ databases">
        <title>In-depth cultivation of the pig gut microbiome towards novel bacterial diversity and tailored functional studies.</title>
        <authorList>
            <person name="Wylensek D."/>
            <person name="Hitch T.C.A."/>
            <person name="Clavel T."/>
        </authorList>
    </citation>
    <scope>NUCLEOTIDE SEQUENCE [LARGE SCALE GENOMIC DNA]</scope>
    <source>
        <strain evidence="2 3">LKV-472-APC-3</strain>
    </source>
</reference>
<comment type="caution">
    <text evidence="2">The sequence shown here is derived from an EMBL/GenBank/DDBJ whole genome shotgun (WGS) entry which is preliminary data.</text>
</comment>
<dbReference type="Gene3D" id="3.40.50.300">
    <property type="entry name" value="P-loop containing nucleotide triphosphate hydrolases"/>
    <property type="match status" value="2"/>
</dbReference>
<dbReference type="GO" id="GO:0005524">
    <property type="term" value="F:ATP binding"/>
    <property type="evidence" value="ECO:0007669"/>
    <property type="project" value="InterPro"/>
</dbReference>
<feature type="domain" description="ATPase dynein-related AAA" evidence="1">
    <location>
        <begin position="72"/>
        <end position="174"/>
    </location>
</feature>
<dbReference type="GeneID" id="93158610"/>
<accession>A0A6N7VGR7</accession>
<evidence type="ECO:0000313" key="3">
    <source>
        <dbReference type="Proteomes" id="UP000434241"/>
    </source>
</evidence>
<protein>
    <submittedName>
        <fullName evidence="2">AAA domain-containing protein</fullName>
    </submittedName>
</protein>